<dbReference type="InterPro" id="IPR050863">
    <property type="entry name" value="CenT-Element_Derived"/>
</dbReference>
<dbReference type="Pfam" id="PF03184">
    <property type="entry name" value="DDE_1"/>
    <property type="match status" value="1"/>
</dbReference>
<evidence type="ECO:0000313" key="3">
    <source>
        <dbReference type="Proteomes" id="UP001146120"/>
    </source>
</evidence>
<dbReference type="PANTHER" id="PTHR19303">
    <property type="entry name" value="TRANSPOSON"/>
    <property type="match status" value="1"/>
</dbReference>
<dbReference type="EMBL" id="DAKRPA010000058">
    <property type="protein sequence ID" value="DBA00784.1"/>
    <property type="molecule type" value="Genomic_DNA"/>
</dbReference>
<reference evidence="2" key="1">
    <citation type="submission" date="2022-11" db="EMBL/GenBank/DDBJ databases">
        <authorList>
            <person name="Morgan W.R."/>
            <person name="Tartar A."/>
        </authorList>
    </citation>
    <scope>NUCLEOTIDE SEQUENCE</scope>
    <source>
        <strain evidence="2">ARSEF 373</strain>
    </source>
</reference>
<evidence type="ECO:0000313" key="2">
    <source>
        <dbReference type="EMBL" id="DBA00784.1"/>
    </source>
</evidence>
<comment type="caution">
    <text evidence="2">The sequence shown here is derived from an EMBL/GenBank/DDBJ whole genome shotgun (WGS) entry which is preliminary data.</text>
</comment>
<keyword evidence="3" id="KW-1185">Reference proteome</keyword>
<name>A0AAV2Z5H6_9STRA</name>
<reference evidence="2" key="2">
    <citation type="journal article" date="2023" name="Microbiol Resour">
        <title>Decontamination and Annotation of the Draft Genome Sequence of the Oomycete Lagenidium giganteum ARSEF 373.</title>
        <authorList>
            <person name="Morgan W.R."/>
            <person name="Tartar A."/>
        </authorList>
    </citation>
    <scope>NUCLEOTIDE SEQUENCE</scope>
    <source>
        <strain evidence="2">ARSEF 373</strain>
    </source>
</reference>
<dbReference type="GO" id="GO:0003677">
    <property type="term" value="F:DNA binding"/>
    <property type="evidence" value="ECO:0007669"/>
    <property type="project" value="TreeGrafter"/>
</dbReference>
<accession>A0AAV2Z5H6</accession>
<evidence type="ECO:0000259" key="1">
    <source>
        <dbReference type="Pfam" id="PF03184"/>
    </source>
</evidence>
<feature type="non-terminal residue" evidence="2">
    <location>
        <position position="1"/>
    </location>
</feature>
<gene>
    <name evidence="2" type="ORF">N0F65_004689</name>
</gene>
<sequence>DVVRSLDLEPSTIFSCDQSGFDAQDGVPNRVIAKLGAPDVLTNRGSYRENTSLRFCCKAIGVIVSPMYVLVGKRVNSTWLTDAPDGSGVVVTDNAFVDEHAFLKWIGHFAKFLNDRPALLLLDNISAQITIDVRRHLLAFPPHTTHCLQPLDAGVFRAMKANWRKLIQQNARETYAQHLTKHDRIKMRKLTVETMVKSWKSTGFGRIIRQCGTSRSARKPGLQR</sequence>
<dbReference type="AlphaFoldDB" id="A0AAV2Z5H6"/>
<dbReference type="Proteomes" id="UP001146120">
    <property type="component" value="Unassembled WGS sequence"/>
</dbReference>
<dbReference type="InterPro" id="IPR004875">
    <property type="entry name" value="DDE_SF_endonuclease_dom"/>
</dbReference>
<protein>
    <recommendedName>
        <fullName evidence="1">DDE-1 domain-containing protein</fullName>
    </recommendedName>
</protein>
<dbReference type="PANTHER" id="PTHR19303:SF74">
    <property type="entry name" value="POGO TRANSPOSABLE ELEMENT WITH KRAB DOMAIN"/>
    <property type="match status" value="1"/>
</dbReference>
<proteinExistence type="predicted"/>
<organism evidence="2 3">
    <name type="scientific">Lagenidium giganteum</name>
    <dbReference type="NCBI Taxonomy" id="4803"/>
    <lineage>
        <taxon>Eukaryota</taxon>
        <taxon>Sar</taxon>
        <taxon>Stramenopiles</taxon>
        <taxon>Oomycota</taxon>
        <taxon>Peronosporomycetes</taxon>
        <taxon>Pythiales</taxon>
        <taxon>Pythiaceae</taxon>
    </lineage>
</organism>
<feature type="domain" description="DDE-1" evidence="1">
    <location>
        <begin position="54"/>
        <end position="201"/>
    </location>
</feature>
<dbReference type="GO" id="GO:0005634">
    <property type="term" value="C:nucleus"/>
    <property type="evidence" value="ECO:0007669"/>
    <property type="project" value="TreeGrafter"/>
</dbReference>